<dbReference type="GO" id="GO:0006606">
    <property type="term" value="P:protein import into nucleus"/>
    <property type="evidence" value="ECO:0007669"/>
    <property type="project" value="TreeGrafter"/>
</dbReference>
<evidence type="ECO:0000256" key="1">
    <source>
        <dbReference type="ARBA" id="ARBA00004123"/>
    </source>
</evidence>
<evidence type="ECO:0000256" key="5">
    <source>
        <dbReference type="ARBA" id="ARBA00022927"/>
    </source>
</evidence>
<feature type="compositionally biased region" description="Acidic residues" evidence="7">
    <location>
        <begin position="923"/>
        <end position="937"/>
    </location>
</feature>
<dbReference type="PANTHER" id="PTHR10997:SF18">
    <property type="entry name" value="D-IMPORTIN 7_RANBP7"/>
    <property type="match status" value="1"/>
</dbReference>
<name>A0A4S2KPR3_9HYME</name>
<dbReference type="EMBL" id="QBLH01001455">
    <property type="protein sequence ID" value="TGZ51812.1"/>
    <property type="molecule type" value="Genomic_DNA"/>
</dbReference>
<protein>
    <submittedName>
        <fullName evidence="9">Importin-7-like protein</fullName>
    </submittedName>
</protein>
<keyword evidence="5" id="KW-0653">Protein transport</keyword>
<evidence type="ECO:0000313" key="10">
    <source>
        <dbReference type="Proteomes" id="UP000310200"/>
    </source>
</evidence>
<dbReference type="AlphaFoldDB" id="A0A4S2KPR3"/>
<comment type="subcellular location">
    <subcellularLocation>
        <location evidence="2">Cytoplasm</location>
    </subcellularLocation>
    <subcellularLocation>
        <location evidence="1">Nucleus</location>
    </subcellularLocation>
</comment>
<dbReference type="GO" id="GO:0005635">
    <property type="term" value="C:nuclear envelope"/>
    <property type="evidence" value="ECO:0007669"/>
    <property type="project" value="TreeGrafter"/>
</dbReference>
<proteinExistence type="predicted"/>
<dbReference type="Gene3D" id="1.25.10.10">
    <property type="entry name" value="Leucine-rich Repeat Variant"/>
    <property type="match status" value="1"/>
</dbReference>
<feature type="compositionally biased region" description="Acidic residues" evidence="7">
    <location>
        <begin position="858"/>
        <end position="882"/>
    </location>
</feature>
<dbReference type="SMART" id="SM00913">
    <property type="entry name" value="IBN_N"/>
    <property type="match status" value="1"/>
</dbReference>
<dbReference type="SUPFAM" id="SSF48371">
    <property type="entry name" value="ARM repeat"/>
    <property type="match status" value="1"/>
</dbReference>
<dbReference type="STRING" id="300112.A0A4S2KPR3"/>
<comment type="caution">
    <text evidence="9">The sequence shown here is derived from an EMBL/GenBank/DDBJ whole genome shotgun (WGS) entry which is preliminary data.</text>
</comment>
<evidence type="ECO:0000256" key="3">
    <source>
        <dbReference type="ARBA" id="ARBA00022448"/>
    </source>
</evidence>
<sequence>MPGDIYCVTARSRRRGSRDRISREPHAPRPDATIQKPIHAAMLLCHVTTRGRQAGRRVRQGAEQCEVNAPGQLRCWESRSQKFRRLINTRRAEAAPGAMDARKLTELLRATIDPAQQKEAEGQLTQIHKIIGFAPTLLQVVMSNEVDMPVRQAGVIYLKNLITSNWADKDTDTGPIEFSIHEQDRAMIRDAIVDAVVHAPDLIRQVAIPLILQIADRPVPPETNNPDLDDDERAELPWWKCKKWALHILHRMFERYGSPGNVTKEYKEFAEWYLQTFSAGILEVLLRILDQYRRKIYISPRVIQQSINYINQGVSHAYSWKFLKPHMFEIIRDVLFPILSYSAADEELWNTDPYEYIRVKFDIFEDFVSPVTAAQTLLHSACRKRKDMLQKTMQFCLEVLTSRDADPRQKDGALHMIGSLADVLLKKKIYKEQMDKMLLQYVFPEFSSPHGHMRARACWVMHYFSEIKFKSEQILVDAVRLITNALLTDQDLPVKVEAAIALQMVLSAQPKAQKYIEPLIKQITLELLNIIRQTENDDLTSVMQKIVCTYTEQLIPIAVEVCQHLAATFSQVLETDEGSDEKAITAMGLLNTIETLLTVMEAQPQIMLQLEPIVLQVVAHIFGHSVMEFYEEALSLVYDLTGKGISEDMWKVLELMYQLFQKDGFDYFTDMMPALHNYITVDTQAFLSNENYIVAMFNMCKAVLTGEGGEDPECHAAKLLEVIILQCKGHIDQCIPSLVQLVLERLMREVKTSELRTMCLQVVIAALYYNPALCLQTMDSLQGNFDQILIFVFVTTNCVISLHSLHDRKLCVLGLCTLISMGPARPPAVNECATQIIPSLILLFEGLKRAYAAKVTDGDDDENDEEESDIDEEVLSSDEDDIDDANQEYLEKLQDKITRTSAQHGFNVNANIQDGHGDHRSDDDDDDSEYDGNEETALESYTTPLDSDDSNQDEYVVFKEVIQNIERTDVTWYRALTSLLSPEQEKALQEIILLADQRKAALESKRIEQSGGYVFHSQTVPTSFNFGGTPLSR</sequence>
<dbReference type="PANTHER" id="PTHR10997">
    <property type="entry name" value="IMPORTIN-7, 8, 11"/>
    <property type="match status" value="1"/>
</dbReference>
<evidence type="ECO:0000256" key="2">
    <source>
        <dbReference type="ARBA" id="ARBA00004496"/>
    </source>
</evidence>
<feature type="region of interest" description="Disordered" evidence="7">
    <location>
        <begin position="906"/>
        <end position="950"/>
    </location>
</feature>
<dbReference type="Pfam" id="PF03810">
    <property type="entry name" value="IBN_N"/>
    <property type="match status" value="1"/>
</dbReference>
<dbReference type="InterPro" id="IPR001494">
    <property type="entry name" value="Importin-beta_N"/>
</dbReference>
<evidence type="ECO:0000256" key="6">
    <source>
        <dbReference type="ARBA" id="ARBA00023242"/>
    </source>
</evidence>
<dbReference type="Proteomes" id="UP000310200">
    <property type="component" value="Unassembled WGS sequence"/>
</dbReference>
<dbReference type="InterPro" id="IPR011989">
    <property type="entry name" value="ARM-like"/>
</dbReference>
<keyword evidence="10" id="KW-1185">Reference proteome</keyword>
<dbReference type="GO" id="GO:0005829">
    <property type="term" value="C:cytosol"/>
    <property type="evidence" value="ECO:0007669"/>
    <property type="project" value="TreeGrafter"/>
</dbReference>
<keyword evidence="3" id="KW-0813">Transport</keyword>
<keyword evidence="6" id="KW-0539">Nucleus</keyword>
<feature type="domain" description="Importin N-terminal" evidence="8">
    <location>
        <begin position="120"/>
        <end position="198"/>
    </location>
</feature>
<dbReference type="InterPro" id="IPR016024">
    <property type="entry name" value="ARM-type_fold"/>
</dbReference>
<gene>
    <name evidence="9" type="ORF">DBV15_08609</name>
</gene>
<evidence type="ECO:0000259" key="8">
    <source>
        <dbReference type="PROSITE" id="PS50166"/>
    </source>
</evidence>
<evidence type="ECO:0000313" key="9">
    <source>
        <dbReference type="EMBL" id="TGZ51812.1"/>
    </source>
</evidence>
<evidence type="ECO:0000256" key="7">
    <source>
        <dbReference type="SAM" id="MobiDB-lite"/>
    </source>
</evidence>
<feature type="region of interest" description="Disordered" evidence="7">
    <location>
        <begin position="12"/>
        <end position="31"/>
    </location>
</feature>
<accession>A0A4S2KPR3</accession>
<dbReference type="GO" id="GO:0031267">
    <property type="term" value="F:small GTPase binding"/>
    <property type="evidence" value="ECO:0007669"/>
    <property type="project" value="InterPro"/>
</dbReference>
<feature type="region of interest" description="Disordered" evidence="7">
    <location>
        <begin position="855"/>
        <end position="882"/>
    </location>
</feature>
<evidence type="ECO:0000256" key="4">
    <source>
        <dbReference type="ARBA" id="ARBA00022490"/>
    </source>
</evidence>
<feature type="compositionally biased region" description="Basic and acidic residues" evidence="7">
    <location>
        <begin position="18"/>
        <end position="29"/>
    </location>
</feature>
<keyword evidence="4" id="KW-0963">Cytoplasm</keyword>
<organism evidence="9 10">
    <name type="scientific">Temnothorax longispinosus</name>
    <dbReference type="NCBI Taxonomy" id="300112"/>
    <lineage>
        <taxon>Eukaryota</taxon>
        <taxon>Metazoa</taxon>
        <taxon>Ecdysozoa</taxon>
        <taxon>Arthropoda</taxon>
        <taxon>Hexapoda</taxon>
        <taxon>Insecta</taxon>
        <taxon>Pterygota</taxon>
        <taxon>Neoptera</taxon>
        <taxon>Endopterygota</taxon>
        <taxon>Hymenoptera</taxon>
        <taxon>Apocrita</taxon>
        <taxon>Aculeata</taxon>
        <taxon>Formicoidea</taxon>
        <taxon>Formicidae</taxon>
        <taxon>Myrmicinae</taxon>
        <taxon>Temnothorax</taxon>
    </lineage>
</organism>
<dbReference type="PROSITE" id="PS50166">
    <property type="entry name" value="IMPORTIN_B_NT"/>
    <property type="match status" value="1"/>
</dbReference>
<reference evidence="9 10" key="1">
    <citation type="journal article" date="2019" name="Philos. Trans. R. Soc. Lond., B, Biol. Sci.">
        <title>Ant behaviour and brain gene expression of defending hosts depend on the ecological success of the intruding social parasite.</title>
        <authorList>
            <person name="Kaur R."/>
            <person name="Stoldt M."/>
            <person name="Jongepier E."/>
            <person name="Feldmeyer B."/>
            <person name="Menzel F."/>
            <person name="Bornberg-Bauer E."/>
            <person name="Foitzik S."/>
        </authorList>
    </citation>
    <scope>NUCLEOTIDE SEQUENCE [LARGE SCALE GENOMIC DNA]</scope>
    <source>
        <tissue evidence="9">Whole body</tissue>
    </source>
</reference>